<dbReference type="Proteomes" id="UP000238479">
    <property type="component" value="Chromosome 1"/>
</dbReference>
<keyword evidence="2" id="KW-1185">Reference proteome</keyword>
<evidence type="ECO:0000313" key="1">
    <source>
        <dbReference type="EMBL" id="PRQ55313.1"/>
    </source>
</evidence>
<protein>
    <submittedName>
        <fullName evidence="1">Uncharacterized protein</fullName>
    </submittedName>
</protein>
<evidence type="ECO:0000313" key="2">
    <source>
        <dbReference type="Proteomes" id="UP000238479"/>
    </source>
</evidence>
<proteinExistence type="predicted"/>
<sequence>MMLPKAFAEIFEAWRKNRRFEVTIHGSGSTFPLIVEDKVPTHRSMKELVRVNA</sequence>
<gene>
    <name evidence="1" type="ORF">RchiOBHm_Chr1g0323211</name>
</gene>
<dbReference type="AlphaFoldDB" id="A0A2P6S9E5"/>
<name>A0A2P6S9E5_ROSCH</name>
<comment type="caution">
    <text evidence="1">The sequence shown here is derived from an EMBL/GenBank/DDBJ whole genome shotgun (WGS) entry which is preliminary data.</text>
</comment>
<dbReference type="EMBL" id="PDCK01000039">
    <property type="protein sequence ID" value="PRQ55313.1"/>
    <property type="molecule type" value="Genomic_DNA"/>
</dbReference>
<dbReference type="Gramene" id="PRQ55313">
    <property type="protein sequence ID" value="PRQ55313"/>
    <property type="gene ID" value="RchiOBHm_Chr1g0323211"/>
</dbReference>
<organism evidence="1 2">
    <name type="scientific">Rosa chinensis</name>
    <name type="common">China rose</name>
    <dbReference type="NCBI Taxonomy" id="74649"/>
    <lineage>
        <taxon>Eukaryota</taxon>
        <taxon>Viridiplantae</taxon>
        <taxon>Streptophyta</taxon>
        <taxon>Embryophyta</taxon>
        <taxon>Tracheophyta</taxon>
        <taxon>Spermatophyta</taxon>
        <taxon>Magnoliopsida</taxon>
        <taxon>eudicotyledons</taxon>
        <taxon>Gunneridae</taxon>
        <taxon>Pentapetalae</taxon>
        <taxon>rosids</taxon>
        <taxon>fabids</taxon>
        <taxon>Rosales</taxon>
        <taxon>Rosaceae</taxon>
        <taxon>Rosoideae</taxon>
        <taxon>Rosoideae incertae sedis</taxon>
        <taxon>Rosa</taxon>
    </lineage>
</organism>
<reference evidence="1 2" key="1">
    <citation type="journal article" date="2018" name="Nat. Genet.">
        <title>The Rosa genome provides new insights in the design of modern roses.</title>
        <authorList>
            <person name="Bendahmane M."/>
        </authorList>
    </citation>
    <scope>NUCLEOTIDE SEQUENCE [LARGE SCALE GENOMIC DNA]</scope>
    <source>
        <strain evidence="2">cv. Old Blush</strain>
    </source>
</reference>
<accession>A0A2P6S9E5</accession>